<name>A0AC61D9N7_9FIRM</name>
<organism evidence="1 2">
    <name type="scientific">Sporanaerobium hydrogeniformans</name>
    <dbReference type="NCBI Taxonomy" id="3072179"/>
    <lineage>
        <taxon>Bacteria</taxon>
        <taxon>Bacillati</taxon>
        <taxon>Bacillota</taxon>
        <taxon>Clostridia</taxon>
        <taxon>Lachnospirales</taxon>
        <taxon>Lachnospiraceae</taxon>
        <taxon>Sporanaerobium</taxon>
    </lineage>
</organism>
<protein>
    <submittedName>
        <fullName evidence="1">Protein RarD</fullName>
    </submittedName>
</protein>
<evidence type="ECO:0000313" key="2">
    <source>
        <dbReference type="Proteomes" id="UP000224460"/>
    </source>
</evidence>
<dbReference type="Proteomes" id="UP000224460">
    <property type="component" value="Unassembled WGS sequence"/>
</dbReference>
<sequence>MKKGILATTFAYILWGILPIYWKLLSSVSPLYILASRIVWSLGFCVLMLSMTKEWSKIKQICHNKRCLKLMLLASISITVNWFTYIWAVNSGHVIESSMGYFMNPLVVILISGLCFKEKFNKWEMLSVGLAGIGILIMIIEFGKFPFVALSLAFSFAIYGALKKQANLEPQISLTLETAVVFPIALIYLLVSEINGTGAIGILSTAKLFLLPLTGVVTAIPLLLFGYGVKKLPFSVVGFFQYISPTLTLILGIFVYKESFTTAHLTTFGFIWVALAIFVFSKIGIFHLKAKKEELSAKTMR</sequence>
<proteinExistence type="predicted"/>
<keyword evidence="2" id="KW-1185">Reference proteome</keyword>
<dbReference type="EMBL" id="PEDL01000028">
    <property type="protein sequence ID" value="PHV69443.1"/>
    <property type="molecule type" value="Genomic_DNA"/>
</dbReference>
<accession>A0AC61D9N7</accession>
<evidence type="ECO:0000313" key="1">
    <source>
        <dbReference type="EMBL" id="PHV69443.1"/>
    </source>
</evidence>
<gene>
    <name evidence="1" type="primary">rarD</name>
    <name evidence="1" type="ORF">CS063_15715</name>
</gene>
<reference evidence="1" key="1">
    <citation type="submission" date="2017-10" db="EMBL/GenBank/DDBJ databases">
        <title>Genome sequence of cellulolytic Lachnospiraceae bacterium XHS1971 isolated from hotspring sediment.</title>
        <authorList>
            <person name="Vasudevan G."/>
            <person name="Joshi A.J."/>
            <person name="Hivarkar S."/>
            <person name="Lanjekar V.B."/>
            <person name="Dhakephalkar P.K."/>
            <person name="Dagar S."/>
        </authorList>
    </citation>
    <scope>NUCLEOTIDE SEQUENCE</scope>
    <source>
        <strain evidence="1">XHS1971</strain>
    </source>
</reference>
<comment type="caution">
    <text evidence="1">The sequence shown here is derived from an EMBL/GenBank/DDBJ whole genome shotgun (WGS) entry which is preliminary data.</text>
</comment>